<dbReference type="EMBL" id="JAMGBE010000002">
    <property type="protein sequence ID" value="MCL6730021.1"/>
    <property type="molecule type" value="Genomic_DNA"/>
</dbReference>
<gene>
    <name evidence="2" type="ORF">LZ538_08130</name>
</gene>
<keyword evidence="3" id="KW-1185">Reference proteome</keyword>
<accession>A0ABT0S2H0</accession>
<reference evidence="2" key="1">
    <citation type="submission" date="2022-05" db="EMBL/GenBank/DDBJ databases">
        <authorList>
            <person name="Jo J.-H."/>
            <person name="Im W.-T."/>
        </authorList>
    </citation>
    <scope>NUCLEOTIDE SEQUENCE</scope>
    <source>
        <strain evidence="2">SE220</strain>
    </source>
</reference>
<feature type="transmembrane region" description="Helical" evidence="1">
    <location>
        <begin position="65"/>
        <end position="85"/>
    </location>
</feature>
<evidence type="ECO:0000313" key="3">
    <source>
        <dbReference type="Proteomes" id="UP001165342"/>
    </source>
</evidence>
<comment type="caution">
    <text evidence="2">The sequence shown here is derived from an EMBL/GenBank/DDBJ whole genome shotgun (WGS) entry which is preliminary data.</text>
</comment>
<dbReference type="Proteomes" id="UP001165342">
    <property type="component" value="Unassembled WGS sequence"/>
</dbReference>
<sequence length="166" mass="18529">MSDAVAAAHENVGRHSIVHDLLPAEATLPSDRQRLFVLFFVGALVDLLILGLFNEFSDKVYVDTFTTAALAAFVLQILLKATIVAEHRILAKFKGKTGAAWTAAKFFCAWLILFGSKFVILEALTFVFGKDIHFEGLWHGIIWLIIVVVTMVIVEELIVRLYRKLA</sequence>
<name>A0ABT0S2H0_9SPHN</name>
<feature type="transmembrane region" description="Helical" evidence="1">
    <location>
        <begin position="141"/>
        <end position="162"/>
    </location>
</feature>
<evidence type="ECO:0000256" key="1">
    <source>
        <dbReference type="SAM" id="Phobius"/>
    </source>
</evidence>
<keyword evidence="1" id="KW-0812">Transmembrane</keyword>
<proteinExistence type="predicted"/>
<feature type="transmembrane region" description="Helical" evidence="1">
    <location>
        <begin position="35"/>
        <end position="53"/>
    </location>
</feature>
<keyword evidence="1" id="KW-1133">Transmembrane helix</keyword>
<feature type="transmembrane region" description="Helical" evidence="1">
    <location>
        <begin position="106"/>
        <end position="129"/>
    </location>
</feature>
<organism evidence="2 3">
    <name type="scientific">Sphingomonas hankyongi</name>
    <dbReference type="NCBI Taxonomy" id="2908209"/>
    <lineage>
        <taxon>Bacteria</taxon>
        <taxon>Pseudomonadati</taxon>
        <taxon>Pseudomonadota</taxon>
        <taxon>Alphaproteobacteria</taxon>
        <taxon>Sphingomonadales</taxon>
        <taxon>Sphingomonadaceae</taxon>
        <taxon>Sphingomonas</taxon>
    </lineage>
</organism>
<dbReference type="RefSeq" id="WP_249831482.1">
    <property type="nucleotide sequence ID" value="NZ_JAMGBE010000002.1"/>
</dbReference>
<evidence type="ECO:0000313" key="2">
    <source>
        <dbReference type="EMBL" id="MCL6730021.1"/>
    </source>
</evidence>
<keyword evidence="1" id="KW-0472">Membrane</keyword>
<protein>
    <submittedName>
        <fullName evidence="2">Uncharacterized protein</fullName>
    </submittedName>
</protein>